<evidence type="ECO:0000256" key="1">
    <source>
        <dbReference type="SAM" id="MobiDB-lite"/>
    </source>
</evidence>
<feature type="region of interest" description="Disordered" evidence="1">
    <location>
        <begin position="1"/>
        <end position="20"/>
    </location>
</feature>
<organism evidence="2 3">
    <name type="scientific">Oedothorax gibbosus</name>
    <dbReference type="NCBI Taxonomy" id="931172"/>
    <lineage>
        <taxon>Eukaryota</taxon>
        <taxon>Metazoa</taxon>
        <taxon>Ecdysozoa</taxon>
        <taxon>Arthropoda</taxon>
        <taxon>Chelicerata</taxon>
        <taxon>Arachnida</taxon>
        <taxon>Araneae</taxon>
        <taxon>Araneomorphae</taxon>
        <taxon>Entelegynae</taxon>
        <taxon>Araneoidea</taxon>
        <taxon>Linyphiidae</taxon>
        <taxon>Erigoninae</taxon>
        <taxon>Oedothorax</taxon>
    </lineage>
</organism>
<protein>
    <submittedName>
        <fullName evidence="2">Uncharacterized protein</fullName>
    </submittedName>
</protein>
<name>A0AAV6TG22_9ARAC</name>
<accession>A0AAV6TG22</accession>
<feature type="region of interest" description="Disordered" evidence="1">
    <location>
        <begin position="40"/>
        <end position="69"/>
    </location>
</feature>
<dbReference type="EMBL" id="JAFNEN010004938">
    <property type="protein sequence ID" value="KAG8170760.1"/>
    <property type="molecule type" value="Genomic_DNA"/>
</dbReference>
<dbReference type="Proteomes" id="UP000827092">
    <property type="component" value="Unassembled WGS sequence"/>
</dbReference>
<dbReference type="AlphaFoldDB" id="A0AAV6TG22"/>
<sequence length="128" mass="13502">MGSVGPKGSEKSVPGNETSAQKANTCSVFFLAGPQPKGGKGFLKFPKPRAKKGKGPLGPSAVNATELGDVEEDPGKSYLFFVSETAAKGKDLEKISGERRNPGELALGRVWERDMRGVDKWGGLGNPQ</sequence>
<comment type="caution">
    <text evidence="2">The sequence shown here is derived from an EMBL/GenBank/DDBJ whole genome shotgun (WGS) entry which is preliminary data.</text>
</comment>
<reference evidence="2 3" key="1">
    <citation type="journal article" date="2022" name="Nat. Ecol. Evol.">
        <title>A masculinizing supergene underlies an exaggerated male reproductive morph in a spider.</title>
        <authorList>
            <person name="Hendrickx F."/>
            <person name="De Corte Z."/>
            <person name="Sonet G."/>
            <person name="Van Belleghem S.M."/>
            <person name="Kostlbacher S."/>
            <person name="Vangestel C."/>
        </authorList>
    </citation>
    <scope>NUCLEOTIDE SEQUENCE [LARGE SCALE GENOMIC DNA]</scope>
    <source>
        <strain evidence="2">W744_W776</strain>
    </source>
</reference>
<evidence type="ECO:0000313" key="3">
    <source>
        <dbReference type="Proteomes" id="UP000827092"/>
    </source>
</evidence>
<keyword evidence="3" id="KW-1185">Reference proteome</keyword>
<evidence type="ECO:0000313" key="2">
    <source>
        <dbReference type="EMBL" id="KAG8170760.1"/>
    </source>
</evidence>
<proteinExistence type="predicted"/>
<gene>
    <name evidence="2" type="ORF">JTE90_011979</name>
</gene>